<evidence type="ECO:0000256" key="1">
    <source>
        <dbReference type="ARBA" id="ARBA00023015"/>
    </source>
</evidence>
<dbReference type="Pfam" id="PF00440">
    <property type="entry name" value="TetR_N"/>
    <property type="match status" value="1"/>
</dbReference>
<organism evidence="6 7">
    <name type="scientific">Microbacterium pumilum</name>
    <dbReference type="NCBI Taxonomy" id="344165"/>
    <lineage>
        <taxon>Bacteria</taxon>
        <taxon>Bacillati</taxon>
        <taxon>Actinomycetota</taxon>
        <taxon>Actinomycetes</taxon>
        <taxon>Micrococcales</taxon>
        <taxon>Microbacteriaceae</taxon>
        <taxon>Microbacterium</taxon>
    </lineage>
</organism>
<dbReference type="Gene3D" id="1.10.357.10">
    <property type="entry name" value="Tetracycline Repressor, domain 2"/>
    <property type="match status" value="1"/>
</dbReference>
<dbReference type="RefSeq" id="WP_344057920.1">
    <property type="nucleotide sequence ID" value="NZ_BAAAOH010000001.1"/>
</dbReference>
<name>A0ABP5D526_9MICO</name>
<dbReference type="InterPro" id="IPR009057">
    <property type="entry name" value="Homeodomain-like_sf"/>
</dbReference>
<evidence type="ECO:0000313" key="7">
    <source>
        <dbReference type="Proteomes" id="UP001500326"/>
    </source>
</evidence>
<dbReference type="Pfam" id="PF13305">
    <property type="entry name" value="TetR_C_33"/>
    <property type="match status" value="1"/>
</dbReference>
<keyword evidence="3" id="KW-0804">Transcription</keyword>
<reference evidence="7" key="1">
    <citation type="journal article" date="2019" name="Int. J. Syst. Evol. Microbiol.">
        <title>The Global Catalogue of Microorganisms (GCM) 10K type strain sequencing project: providing services to taxonomists for standard genome sequencing and annotation.</title>
        <authorList>
            <consortium name="The Broad Institute Genomics Platform"/>
            <consortium name="The Broad Institute Genome Sequencing Center for Infectious Disease"/>
            <person name="Wu L."/>
            <person name="Ma J."/>
        </authorList>
    </citation>
    <scope>NUCLEOTIDE SEQUENCE [LARGE SCALE GENOMIC DNA]</scope>
    <source>
        <strain evidence="7">JCM 14902</strain>
    </source>
</reference>
<dbReference type="InterPro" id="IPR025996">
    <property type="entry name" value="MT1864/Rv1816-like_C"/>
</dbReference>
<evidence type="ECO:0000259" key="5">
    <source>
        <dbReference type="PROSITE" id="PS50977"/>
    </source>
</evidence>
<feature type="domain" description="HTH tetR-type" evidence="5">
    <location>
        <begin position="21"/>
        <end position="81"/>
    </location>
</feature>
<dbReference type="InterPro" id="IPR050109">
    <property type="entry name" value="HTH-type_TetR-like_transc_reg"/>
</dbReference>
<accession>A0ABP5D526</accession>
<dbReference type="EMBL" id="BAAAOH010000001">
    <property type="protein sequence ID" value="GAA1974265.1"/>
    <property type="molecule type" value="Genomic_DNA"/>
</dbReference>
<dbReference type="Proteomes" id="UP001500326">
    <property type="component" value="Unassembled WGS sequence"/>
</dbReference>
<evidence type="ECO:0000256" key="3">
    <source>
        <dbReference type="ARBA" id="ARBA00023163"/>
    </source>
</evidence>
<evidence type="ECO:0000256" key="4">
    <source>
        <dbReference type="PROSITE-ProRule" id="PRU00335"/>
    </source>
</evidence>
<dbReference type="PANTHER" id="PTHR30055">
    <property type="entry name" value="HTH-TYPE TRANSCRIPTIONAL REGULATOR RUTR"/>
    <property type="match status" value="1"/>
</dbReference>
<gene>
    <name evidence="6" type="ORF">GCM10009777_03390</name>
</gene>
<evidence type="ECO:0000313" key="6">
    <source>
        <dbReference type="EMBL" id="GAA1974265.1"/>
    </source>
</evidence>
<protein>
    <recommendedName>
        <fullName evidence="5">HTH tetR-type domain-containing protein</fullName>
    </recommendedName>
</protein>
<keyword evidence="7" id="KW-1185">Reference proteome</keyword>
<feature type="DNA-binding region" description="H-T-H motif" evidence="4">
    <location>
        <begin position="44"/>
        <end position="63"/>
    </location>
</feature>
<proteinExistence type="predicted"/>
<comment type="caution">
    <text evidence="6">The sequence shown here is derived from an EMBL/GenBank/DDBJ whole genome shotgun (WGS) entry which is preliminary data.</text>
</comment>
<dbReference type="PANTHER" id="PTHR30055:SF220">
    <property type="entry name" value="TETR-FAMILY REGULATORY PROTEIN"/>
    <property type="match status" value="1"/>
</dbReference>
<keyword evidence="1" id="KW-0805">Transcription regulation</keyword>
<dbReference type="SUPFAM" id="SSF48498">
    <property type="entry name" value="Tetracyclin repressor-like, C-terminal domain"/>
    <property type="match status" value="1"/>
</dbReference>
<keyword evidence="2 4" id="KW-0238">DNA-binding</keyword>
<dbReference type="InterPro" id="IPR001647">
    <property type="entry name" value="HTH_TetR"/>
</dbReference>
<dbReference type="SUPFAM" id="SSF46689">
    <property type="entry name" value="Homeodomain-like"/>
    <property type="match status" value="1"/>
</dbReference>
<evidence type="ECO:0000256" key="2">
    <source>
        <dbReference type="ARBA" id="ARBA00023125"/>
    </source>
</evidence>
<dbReference type="InterPro" id="IPR036271">
    <property type="entry name" value="Tet_transcr_reg_TetR-rel_C_sf"/>
</dbReference>
<sequence>MQLTVSSDEAGAPDGADWGPGTLEARLVNAALARLETVSAEQLSMRKLAAEIGVSHQAPYTHFRSRTRFLAAVAGAGLATVAAEAREAVAQAGADPLEQMLALADHYVTFIERQPHLFDLAYGPSIQMRDHRALQTAAIAYWRLLREVVGACQPVDVSDGEIQNRCEIAASTVYGIARMGAHHKIPRLVQATPRELVAAALRTLNVGWNPPNQPVHSDDADD</sequence>
<dbReference type="PROSITE" id="PS50977">
    <property type="entry name" value="HTH_TETR_2"/>
    <property type="match status" value="1"/>
</dbReference>